<dbReference type="Proteomes" id="UP000544090">
    <property type="component" value="Unassembled WGS sequence"/>
</dbReference>
<keyword evidence="2" id="KW-1185">Reference proteome</keyword>
<evidence type="ECO:0000313" key="1">
    <source>
        <dbReference type="EMBL" id="NKX55832.1"/>
    </source>
</evidence>
<dbReference type="AlphaFoldDB" id="A0A7X6HHJ9"/>
<gene>
    <name evidence="1" type="ORF">HGG74_15055</name>
</gene>
<evidence type="ECO:0000313" key="2">
    <source>
        <dbReference type="Proteomes" id="UP000544090"/>
    </source>
</evidence>
<dbReference type="RefSeq" id="WP_168487638.1">
    <property type="nucleotide sequence ID" value="NZ_JAAZSQ010000016.1"/>
</dbReference>
<reference evidence="1 2" key="1">
    <citation type="submission" date="2020-04" db="EMBL/GenBank/DDBJ databases">
        <title>Arthrobacter sp. nov.</title>
        <authorList>
            <person name="Liu S."/>
        </authorList>
    </citation>
    <scope>NUCLEOTIDE SEQUENCE [LARGE SCALE GENOMIC DNA]</scope>
    <source>
        <strain evidence="1 2">E918</strain>
    </source>
</reference>
<organism evidence="1 2">
    <name type="scientific">Arthrobacter mobilis</name>
    <dbReference type="NCBI Taxonomy" id="2724944"/>
    <lineage>
        <taxon>Bacteria</taxon>
        <taxon>Bacillati</taxon>
        <taxon>Actinomycetota</taxon>
        <taxon>Actinomycetes</taxon>
        <taxon>Micrococcales</taxon>
        <taxon>Micrococcaceae</taxon>
        <taxon>Arthrobacter</taxon>
    </lineage>
</organism>
<comment type="caution">
    <text evidence="1">The sequence shown here is derived from an EMBL/GenBank/DDBJ whole genome shotgun (WGS) entry which is preliminary data.</text>
</comment>
<proteinExistence type="predicted"/>
<sequence length="108" mass="11603">MMAAEDAPQDTGRAKARYEVILRSGAADQIDMRRVADMDLDRVPDPDGGVRLLVDMEEAARLVESGFEVTIVQAAPAGPLDSSLIMDDDAAAAWLDERLGGTEQKGED</sequence>
<dbReference type="EMBL" id="JAAZSQ010000016">
    <property type="protein sequence ID" value="NKX55832.1"/>
    <property type="molecule type" value="Genomic_DNA"/>
</dbReference>
<accession>A0A7X6HHJ9</accession>
<name>A0A7X6HHJ9_9MICC</name>
<protein>
    <submittedName>
        <fullName evidence="1">Uncharacterized protein</fullName>
    </submittedName>
</protein>